<dbReference type="RefSeq" id="WP_083972920.1">
    <property type="nucleotide sequence ID" value="NZ_CP014209.1"/>
</dbReference>
<feature type="domain" description="Amine oxidase" evidence="1">
    <location>
        <begin position="38"/>
        <end position="511"/>
    </location>
</feature>
<reference evidence="2 3" key="1">
    <citation type="submission" date="2016-01" db="EMBL/GenBank/DDBJ databases">
        <title>Complete genome sequence of a soil Actinobacterium, Isoptericola dokdonensis DS-3.</title>
        <authorList>
            <person name="Kwon S.-K."/>
            <person name="Kim J.F."/>
        </authorList>
    </citation>
    <scope>NUCLEOTIDE SEQUENCE [LARGE SCALE GENOMIC DNA]</scope>
    <source>
        <strain evidence="2 3">DS-3</strain>
    </source>
</reference>
<dbReference type="KEGG" id="ido:I598_1137"/>
<organism evidence="2 3">
    <name type="scientific">Isoptericola dokdonensis DS-3</name>
    <dbReference type="NCBI Taxonomy" id="1300344"/>
    <lineage>
        <taxon>Bacteria</taxon>
        <taxon>Bacillati</taxon>
        <taxon>Actinomycetota</taxon>
        <taxon>Actinomycetes</taxon>
        <taxon>Micrococcales</taxon>
        <taxon>Promicromonosporaceae</taxon>
        <taxon>Isoptericola</taxon>
    </lineage>
</organism>
<keyword evidence="3" id="KW-1185">Reference proteome</keyword>
<dbReference type="EMBL" id="CP014209">
    <property type="protein sequence ID" value="ANC30706.1"/>
    <property type="molecule type" value="Genomic_DNA"/>
</dbReference>
<dbReference type="PANTHER" id="PTHR42923:SF43">
    <property type="entry name" value="AMINE OXIDASE"/>
    <property type="match status" value="1"/>
</dbReference>
<sequence length="559" mass="60693">MSRPVPPGRDRGAVLHPAAPGAERVRDGEHVVVVGGGIAGLAAATILAERGVRVTLLEACDQLGGRVRAWPVEAPAEDADDAADDGARTGRTMSRGFHAFFRQYYTLRALLRRADPELAHLVPVPDYPLRRGDGLTDSFAALPLTPPVNLVAFVVRSPTFPVSALPQVHLPSALELVSVSYPESHERYDGESAQDFLDRLRFPEGARHLALEVFARSFFAHPTDFGAGELVGMFHTYFAGSSEGLLFDVPDDDYDTALWAPLGRYLGDLGVDVRTGTRAESLAQDEDGSWRVRTASGELTADAVVVATDPRVARELLAPLADERPGTAGPEREDWHRRVAAGRNAPPFAVLRLWLDGPVAPEREAFLGTSGYDLLDNVTVLERFEQGAADWAREHGGSVVELHGYAVDPERDPDLAGDGPRGLDAQRLRSRLLDALHEVYPETRGRRVVHEELLVEDDCGLVGTGPWRDRLTVDTPYPGLALAGDGLRVDWPIALMERAAVTGVLAANHLLQGWGVRGEDVWTVPLQGVLKRRPDLSVARAAVARTARSARARVPLGRR</sequence>
<dbReference type="STRING" id="1300344.I598_1137"/>
<dbReference type="PATRIC" id="fig|1300344.3.peg.1144"/>
<dbReference type="Gene3D" id="3.50.50.60">
    <property type="entry name" value="FAD/NAD(P)-binding domain"/>
    <property type="match status" value="2"/>
</dbReference>
<gene>
    <name evidence="2" type="ORF">I598_1137</name>
</gene>
<evidence type="ECO:0000313" key="2">
    <source>
        <dbReference type="EMBL" id="ANC30706.1"/>
    </source>
</evidence>
<dbReference type="InterPro" id="IPR002937">
    <property type="entry name" value="Amino_oxidase"/>
</dbReference>
<dbReference type="OrthoDB" id="7856496at2"/>
<dbReference type="SUPFAM" id="SSF51905">
    <property type="entry name" value="FAD/NAD(P)-binding domain"/>
    <property type="match status" value="1"/>
</dbReference>
<dbReference type="InterPro" id="IPR050464">
    <property type="entry name" value="Zeta_carotene_desat/Oxidored"/>
</dbReference>
<evidence type="ECO:0000259" key="1">
    <source>
        <dbReference type="Pfam" id="PF01593"/>
    </source>
</evidence>
<protein>
    <recommendedName>
        <fullName evidence="1">Amine oxidase domain-containing protein</fullName>
    </recommendedName>
</protein>
<dbReference type="PANTHER" id="PTHR42923">
    <property type="entry name" value="PROTOPORPHYRINOGEN OXIDASE"/>
    <property type="match status" value="1"/>
</dbReference>
<name>A0A168EZP5_9MICO</name>
<dbReference type="AlphaFoldDB" id="A0A168EZP5"/>
<proteinExistence type="predicted"/>
<dbReference type="GO" id="GO:0016491">
    <property type="term" value="F:oxidoreductase activity"/>
    <property type="evidence" value="ECO:0007669"/>
    <property type="project" value="InterPro"/>
</dbReference>
<dbReference type="Proteomes" id="UP000076794">
    <property type="component" value="Chromosome"/>
</dbReference>
<evidence type="ECO:0000313" key="3">
    <source>
        <dbReference type="Proteomes" id="UP000076794"/>
    </source>
</evidence>
<dbReference type="InterPro" id="IPR036188">
    <property type="entry name" value="FAD/NAD-bd_sf"/>
</dbReference>
<accession>A0A168EZP5</accession>
<dbReference type="Pfam" id="PF01593">
    <property type="entry name" value="Amino_oxidase"/>
    <property type="match status" value="1"/>
</dbReference>